<dbReference type="InterPro" id="IPR020539">
    <property type="entry name" value="RNase_P_CS"/>
</dbReference>
<dbReference type="PANTHER" id="PTHR33992:SF1">
    <property type="entry name" value="RIBONUCLEASE P PROTEIN COMPONENT"/>
    <property type="match status" value="1"/>
</dbReference>
<evidence type="ECO:0000256" key="1">
    <source>
        <dbReference type="ARBA" id="ARBA00002663"/>
    </source>
</evidence>
<keyword evidence="6 7" id="KW-0694">RNA-binding</keyword>
<dbReference type="GO" id="GO:0001682">
    <property type="term" value="P:tRNA 5'-leader removal"/>
    <property type="evidence" value="ECO:0007669"/>
    <property type="project" value="UniProtKB-UniRule"/>
</dbReference>
<evidence type="ECO:0000256" key="4">
    <source>
        <dbReference type="ARBA" id="ARBA00022759"/>
    </source>
</evidence>
<dbReference type="Proteomes" id="UP001055185">
    <property type="component" value="Unassembled WGS sequence"/>
</dbReference>
<dbReference type="PROSITE" id="PS00648">
    <property type="entry name" value="RIBONUCLEASE_P"/>
    <property type="match status" value="1"/>
</dbReference>
<keyword evidence="3 7" id="KW-0540">Nuclease</keyword>
<keyword evidence="5 7" id="KW-0378">Hydrolase</keyword>
<name>A0AA37MRF0_9FIRM</name>
<dbReference type="HAMAP" id="MF_00227">
    <property type="entry name" value="RNase_P"/>
    <property type="match status" value="1"/>
</dbReference>
<dbReference type="SUPFAM" id="SSF54211">
    <property type="entry name" value="Ribosomal protein S5 domain 2-like"/>
    <property type="match status" value="1"/>
</dbReference>
<dbReference type="EMBL" id="BQKV01000011">
    <property type="protein sequence ID" value="GJN63569.1"/>
    <property type="molecule type" value="Genomic_DNA"/>
</dbReference>
<evidence type="ECO:0000256" key="8">
    <source>
        <dbReference type="NCBIfam" id="TIGR00188"/>
    </source>
</evidence>
<dbReference type="InterPro" id="IPR020568">
    <property type="entry name" value="Ribosomal_Su5_D2-typ_SF"/>
</dbReference>
<comment type="similarity">
    <text evidence="7">Belongs to the RnpA family.</text>
</comment>
<dbReference type="Pfam" id="PF00825">
    <property type="entry name" value="Ribonuclease_P"/>
    <property type="match status" value="1"/>
</dbReference>
<protein>
    <recommendedName>
        <fullName evidence="7 8">Ribonuclease P protein component</fullName>
        <shortName evidence="7">RNase P protein</shortName>
        <shortName evidence="7">RNaseP protein</shortName>
        <ecNumber evidence="7 8">3.1.26.5</ecNumber>
    </recommendedName>
    <alternativeName>
        <fullName evidence="7">Protein C5</fullName>
    </alternativeName>
</protein>
<comment type="subunit">
    <text evidence="7">Consists of a catalytic RNA component (M1 or rnpB) and a protein subunit.</text>
</comment>
<keyword evidence="11" id="KW-1185">Reference proteome</keyword>
<evidence type="ECO:0000256" key="2">
    <source>
        <dbReference type="ARBA" id="ARBA00022694"/>
    </source>
</evidence>
<comment type="caution">
    <text evidence="10">The sequence shown here is derived from an EMBL/GenBank/DDBJ whole genome shotgun (WGS) entry which is preliminary data.</text>
</comment>
<evidence type="ECO:0000256" key="7">
    <source>
        <dbReference type="HAMAP-Rule" id="MF_00227"/>
    </source>
</evidence>
<sequence length="132" mass="14882">MRYRPLHHNNEFGRVYAKGKSYVDPALVLYVLKTRSKRTRVGLTATKKIGHAVQRNRARRVMKAAIDEHLDYNIGGYDLVFVARAQTPRLKSWQVSRAVARLFHKAGLPDKALAPDAPPPATRPPEGWAEGK</sequence>
<dbReference type="NCBIfam" id="TIGR00188">
    <property type="entry name" value="rnpA"/>
    <property type="match status" value="1"/>
</dbReference>
<evidence type="ECO:0000256" key="9">
    <source>
        <dbReference type="SAM" id="MobiDB-lite"/>
    </source>
</evidence>
<dbReference type="InterPro" id="IPR014721">
    <property type="entry name" value="Ribsml_uS5_D2-typ_fold_subgr"/>
</dbReference>
<dbReference type="GO" id="GO:0042781">
    <property type="term" value="F:3'-tRNA processing endoribonuclease activity"/>
    <property type="evidence" value="ECO:0007669"/>
    <property type="project" value="TreeGrafter"/>
</dbReference>
<keyword evidence="2 7" id="KW-0819">tRNA processing</keyword>
<comment type="function">
    <text evidence="1 7">RNaseP catalyzes the removal of the 5'-leader sequence from pre-tRNA to produce the mature 5'-terminus. It can also cleave other RNA substrates such as 4.5S RNA. The protein component plays an auxiliary but essential role in vivo by binding to the 5'-leader sequence and broadening the substrate specificity of the ribozyme.</text>
</comment>
<reference evidence="10" key="1">
    <citation type="journal article" date="2022" name="Int. J. Syst. Evol. Microbiol.">
        <title>Genome-based, phenotypic and chemotaxonomic classification of Faecalibacterium strains: proposal of three novel species Faecalibacterium duncaniae sp. nov., Faecalibacterium hattorii sp. nov. and Faecalibacterium gallinarum sp. nov. .</title>
        <authorList>
            <person name="Sakamoto M."/>
            <person name="Sakurai N."/>
            <person name="Tanno H."/>
            <person name="Iino T."/>
            <person name="Ohkuma M."/>
            <person name="Endo A."/>
        </authorList>
    </citation>
    <scope>NUCLEOTIDE SEQUENCE</scope>
    <source>
        <strain evidence="10">JCM 17207</strain>
    </source>
</reference>
<evidence type="ECO:0000313" key="10">
    <source>
        <dbReference type="EMBL" id="GJN63569.1"/>
    </source>
</evidence>
<organism evidence="10 11">
    <name type="scientific">Faecalibacterium gallinarum</name>
    <dbReference type="NCBI Taxonomy" id="2903556"/>
    <lineage>
        <taxon>Bacteria</taxon>
        <taxon>Bacillati</taxon>
        <taxon>Bacillota</taxon>
        <taxon>Clostridia</taxon>
        <taxon>Eubacteriales</taxon>
        <taxon>Oscillospiraceae</taxon>
        <taxon>Faecalibacterium</taxon>
    </lineage>
</organism>
<dbReference type="Gene3D" id="3.30.230.10">
    <property type="match status" value="1"/>
</dbReference>
<feature type="region of interest" description="Disordered" evidence="9">
    <location>
        <begin position="110"/>
        <end position="132"/>
    </location>
</feature>
<dbReference type="PANTHER" id="PTHR33992">
    <property type="entry name" value="RIBONUCLEASE P PROTEIN COMPONENT"/>
    <property type="match status" value="1"/>
</dbReference>
<evidence type="ECO:0000256" key="5">
    <source>
        <dbReference type="ARBA" id="ARBA00022801"/>
    </source>
</evidence>
<evidence type="ECO:0000256" key="6">
    <source>
        <dbReference type="ARBA" id="ARBA00022884"/>
    </source>
</evidence>
<dbReference type="GO" id="GO:0000049">
    <property type="term" value="F:tRNA binding"/>
    <property type="evidence" value="ECO:0007669"/>
    <property type="project" value="UniProtKB-UniRule"/>
</dbReference>
<dbReference type="InterPro" id="IPR000100">
    <property type="entry name" value="RNase_P"/>
</dbReference>
<dbReference type="AlphaFoldDB" id="A0AA37MRF0"/>
<dbReference type="GO" id="GO:0004526">
    <property type="term" value="F:ribonuclease P activity"/>
    <property type="evidence" value="ECO:0007669"/>
    <property type="project" value="UniProtKB-UniRule"/>
</dbReference>
<proteinExistence type="inferred from homology"/>
<keyword evidence="4 7" id="KW-0255">Endonuclease</keyword>
<dbReference type="EC" id="3.1.26.5" evidence="7 8"/>
<evidence type="ECO:0000313" key="11">
    <source>
        <dbReference type="Proteomes" id="UP001055185"/>
    </source>
</evidence>
<dbReference type="GO" id="GO:0030677">
    <property type="term" value="C:ribonuclease P complex"/>
    <property type="evidence" value="ECO:0007669"/>
    <property type="project" value="TreeGrafter"/>
</dbReference>
<evidence type="ECO:0000256" key="3">
    <source>
        <dbReference type="ARBA" id="ARBA00022722"/>
    </source>
</evidence>
<gene>
    <name evidence="7 10" type="primary">rnpA</name>
    <name evidence="10" type="ORF">JCM17207_01940</name>
</gene>
<dbReference type="RefSeq" id="WP_238315596.1">
    <property type="nucleotide sequence ID" value="NZ_BQKV01000011.1"/>
</dbReference>
<accession>A0AA37MRF0</accession>
<comment type="catalytic activity">
    <reaction evidence="7">
        <text>Endonucleolytic cleavage of RNA, removing 5'-extranucleotides from tRNA precursor.</text>
        <dbReference type="EC" id="3.1.26.5"/>
    </reaction>
</comment>